<dbReference type="Proteomes" id="UP001500212">
    <property type="component" value="Unassembled WGS sequence"/>
</dbReference>
<reference evidence="3" key="1">
    <citation type="journal article" date="2019" name="Int. J. Syst. Evol. Microbiol.">
        <title>The Global Catalogue of Microorganisms (GCM) 10K type strain sequencing project: providing services to taxonomists for standard genome sequencing and annotation.</title>
        <authorList>
            <consortium name="The Broad Institute Genomics Platform"/>
            <consortium name="The Broad Institute Genome Sequencing Center for Infectious Disease"/>
            <person name="Wu L."/>
            <person name="Ma J."/>
        </authorList>
    </citation>
    <scope>NUCLEOTIDE SEQUENCE [LARGE SCALE GENOMIC DNA]</scope>
    <source>
        <strain evidence="3">JCM 17938</strain>
    </source>
</reference>
<sequence>MTFTVSRRTPVSPGDDEVAFATVTEMFAMTQRSNHATAFAGWVVTMSAMGVVLQWGTIQSLAGSARGVVLLAALGPVAAALGYVVVLLTRAHNVTAGAQEDFHRFIAMTPPDEPEFAAPAFRRLRLLTAAARHRAILTRTALTWSYVAGAAFLAWSAAAVALAAGR</sequence>
<keyword evidence="1" id="KW-0812">Transmembrane</keyword>
<feature type="transmembrane region" description="Helical" evidence="1">
    <location>
        <begin position="141"/>
        <end position="164"/>
    </location>
</feature>
<keyword evidence="3" id="KW-1185">Reference proteome</keyword>
<proteinExistence type="predicted"/>
<evidence type="ECO:0000256" key="1">
    <source>
        <dbReference type="SAM" id="Phobius"/>
    </source>
</evidence>
<protein>
    <submittedName>
        <fullName evidence="2">Uncharacterized protein</fullName>
    </submittedName>
</protein>
<name>A0ABP8TBA5_9ACTN</name>
<gene>
    <name evidence="2" type="ORF">GCM10023195_02180</name>
</gene>
<evidence type="ECO:0000313" key="3">
    <source>
        <dbReference type="Proteomes" id="UP001500212"/>
    </source>
</evidence>
<keyword evidence="1" id="KW-0472">Membrane</keyword>
<keyword evidence="1" id="KW-1133">Transmembrane helix</keyword>
<evidence type="ECO:0000313" key="2">
    <source>
        <dbReference type="EMBL" id="GAA4601053.1"/>
    </source>
</evidence>
<feature type="transmembrane region" description="Helical" evidence="1">
    <location>
        <begin position="36"/>
        <end position="56"/>
    </location>
</feature>
<organism evidence="2 3">
    <name type="scientific">Actinoallomurus liliacearum</name>
    <dbReference type="NCBI Taxonomy" id="1080073"/>
    <lineage>
        <taxon>Bacteria</taxon>
        <taxon>Bacillati</taxon>
        <taxon>Actinomycetota</taxon>
        <taxon>Actinomycetes</taxon>
        <taxon>Streptosporangiales</taxon>
        <taxon>Thermomonosporaceae</taxon>
        <taxon>Actinoallomurus</taxon>
    </lineage>
</organism>
<feature type="transmembrane region" description="Helical" evidence="1">
    <location>
        <begin position="68"/>
        <end position="88"/>
    </location>
</feature>
<accession>A0ABP8TBA5</accession>
<dbReference type="RefSeq" id="WP_345346641.1">
    <property type="nucleotide sequence ID" value="NZ_BAABHJ010000001.1"/>
</dbReference>
<comment type="caution">
    <text evidence="2">The sequence shown here is derived from an EMBL/GenBank/DDBJ whole genome shotgun (WGS) entry which is preliminary data.</text>
</comment>
<dbReference type="EMBL" id="BAABHJ010000001">
    <property type="protein sequence ID" value="GAA4601053.1"/>
    <property type="molecule type" value="Genomic_DNA"/>
</dbReference>